<protein>
    <submittedName>
        <fullName evidence="1">TPR-like protein</fullName>
    </submittedName>
</protein>
<name>A0ACB7WGJ8_DIOAL</name>
<evidence type="ECO:0000313" key="2">
    <source>
        <dbReference type="Proteomes" id="UP000827976"/>
    </source>
</evidence>
<dbReference type="EMBL" id="CM037014">
    <property type="protein sequence ID" value="KAH7686826.1"/>
    <property type="molecule type" value="Genomic_DNA"/>
</dbReference>
<gene>
    <name evidence="1" type="ORF">IHE45_04G130200</name>
</gene>
<organism evidence="1 2">
    <name type="scientific">Dioscorea alata</name>
    <name type="common">Purple yam</name>
    <dbReference type="NCBI Taxonomy" id="55571"/>
    <lineage>
        <taxon>Eukaryota</taxon>
        <taxon>Viridiplantae</taxon>
        <taxon>Streptophyta</taxon>
        <taxon>Embryophyta</taxon>
        <taxon>Tracheophyta</taxon>
        <taxon>Spermatophyta</taxon>
        <taxon>Magnoliopsida</taxon>
        <taxon>Liliopsida</taxon>
        <taxon>Dioscoreales</taxon>
        <taxon>Dioscoreaceae</taxon>
        <taxon>Dioscorea</taxon>
    </lineage>
</organism>
<reference evidence="2" key="1">
    <citation type="journal article" date="2022" name="Nat. Commun.">
        <title>Chromosome evolution and the genetic basis of agronomically important traits in greater yam.</title>
        <authorList>
            <person name="Bredeson J.V."/>
            <person name="Lyons J.B."/>
            <person name="Oniyinde I.O."/>
            <person name="Okereke N.R."/>
            <person name="Kolade O."/>
            <person name="Nnabue I."/>
            <person name="Nwadili C.O."/>
            <person name="Hribova E."/>
            <person name="Parker M."/>
            <person name="Nwogha J."/>
            <person name="Shu S."/>
            <person name="Carlson J."/>
            <person name="Kariba R."/>
            <person name="Muthemba S."/>
            <person name="Knop K."/>
            <person name="Barton G.J."/>
            <person name="Sherwood A.V."/>
            <person name="Lopez-Montes A."/>
            <person name="Asiedu R."/>
            <person name="Jamnadass R."/>
            <person name="Muchugi A."/>
            <person name="Goodstein D."/>
            <person name="Egesi C.N."/>
            <person name="Featherston J."/>
            <person name="Asfaw A."/>
            <person name="Simpson G.G."/>
            <person name="Dolezel J."/>
            <person name="Hendre P.S."/>
            <person name="Van Deynze A."/>
            <person name="Kumar P.L."/>
            <person name="Obidiegwu J.E."/>
            <person name="Bhattacharjee R."/>
            <person name="Rokhsar D.S."/>
        </authorList>
    </citation>
    <scope>NUCLEOTIDE SEQUENCE [LARGE SCALE GENOMIC DNA]</scope>
    <source>
        <strain evidence="2">cv. TDa95/00328</strain>
    </source>
</reference>
<evidence type="ECO:0000313" key="1">
    <source>
        <dbReference type="EMBL" id="KAH7686826.1"/>
    </source>
</evidence>
<dbReference type="Proteomes" id="UP000827976">
    <property type="component" value="Chromosome 4"/>
</dbReference>
<keyword evidence="2" id="KW-1185">Reference proteome</keyword>
<comment type="caution">
    <text evidence="1">The sequence shown here is derived from an EMBL/GenBank/DDBJ whole genome shotgun (WGS) entry which is preliminary data.</text>
</comment>
<sequence>MIFHTSGLRLLVLPELSFTIASMTYSNRAACYTWLGAWAEGLKDAQKCIELDPSFSKGYIRKGTILFFIEDYDKALEAYQEGLKHNPNDQDLMDKVQSCVEQIKRTMGKSTLPAELHERWGKVIQDTEIQNILSDPIMQSVLHDLQENPSLALHHLKDPQVMYKIQKLRIAGLHLV</sequence>
<accession>A0ACB7WGJ8</accession>
<proteinExistence type="predicted"/>